<keyword evidence="3" id="KW-1185">Reference proteome</keyword>
<keyword evidence="1" id="KW-1133">Transmembrane helix</keyword>
<dbReference type="EMBL" id="JAZGQO010000011">
    <property type="protein sequence ID" value="KAK6173915.1"/>
    <property type="molecule type" value="Genomic_DNA"/>
</dbReference>
<gene>
    <name evidence="2" type="ORF">SNE40_017287</name>
</gene>
<name>A0AAN8JER9_PATCE</name>
<evidence type="ECO:0000313" key="3">
    <source>
        <dbReference type="Proteomes" id="UP001347796"/>
    </source>
</evidence>
<reference evidence="2 3" key="1">
    <citation type="submission" date="2024-01" db="EMBL/GenBank/DDBJ databases">
        <title>The genome of the rayed Mediterranean limpet Patella caerulea (Linnaeus, 1758).</title>
        <authorList>
            <person name="Anh-Thu Weber A."/>
            <person name="Halstead-Nussloch G."/>
        </authorList>
    </citation>
    <scope>NUCLEOTIDE SEQUENCE [LARGE SCALE GENOMIC DNA]</scope>
    <source>
        <strain evidence="2">AATW-2023a</strain>
        <tissue evidence="2">Whole specimen</tissue>
    </source>
</reference>
<sequence>MVVVSKQYCYRPPGSPCSNNTITCPRRQRIYILGDIFASTKPRFEGCRQLQNRNNCDSHCCRSSSEGDSIYTIPLKDALPVYQACSYQQSCHFSFPYIAGTSYDYGELYHGCIPDFEIYNIMKVNRVSSFYWYLYFAGRTSPVKGLTCSCNITSEGQFNVETMYIYLGGKSCNRVKVTTDDKPYYTCNHDGIFYGHNFGLETSKATIEFNKMTAGYDDVIWIGFGGHVVLNAACDCFKSVVEYGAFDGDRNDTITGQNNPQAGLQYEIMLPAIISGVLVSIILVCFITWFIRRKIYMNKPQPTAHFENTTGQGEPTDTVDEDALRYVEFVTKSKQ</sequence>
<keyword evidence="1" id="KW-0812">Transmembrane</keyword>
<keyword evidence="1" id="KW-0472">Membrane</keyword>
<accession>A0AAN8JER9</accession>
<evidence type="ECO:0000256" key="1">
    <source>
        <dbReference type="SAM" id="Phobius"/>
    </source>
</evidence>
<comment type="caution">
    <text evidence="2">The sequence shown here is derived from an EMBL/GenBank/DDBJ whole genome shotgun (WGS) entry which is preliminary data.</text>
</comment>
<feature type="transmembrane region" description="Helical" evidence="1">
    <location>
        <begin position="268"/>
        <end position="291"/>
    </location>
</feature>
<protein>
    <submittedName>
        <fullName evidence="2">Uncharacterized protein</fullName>
    </submittedName>
</protein>
<dbReference type="AlphaFoldDB" id="A0AAN8JER9"/>
<proteinExistence type="predicted"/>
<organism evidence="2 3">
    <name type="scientific">Patella caerulea</name>
    <name type="common">Rayed Mediterranean limpet</name>
    <dbReference type="NCBI Taxonomy" id="87958"/>
    <lineage>
        <taxon>Eukaryota</taxon>
        <taxon>Metazoa</taxon>
        <taxon>Spiralia</taxon>
        <taxon>Lophotrochozoa</taxon>
        <taxon>Mollusca</taxon>
        <taxon>Gastropoda</taxon>
        <taxon>Patellogastropoda</taxon>
        <taxon>Patelloidea</taxon>
        <taxon>Patellidae</taxon>
        <taxon>Patella</taxon>
    </lineage>
</organism>
<evidence type="ECO:0000313" key="2">
    <source>
        <dbReference type="EMBL" id="KAK6173915.1"/>
    </source>
</evidence>
<dbReference type="Proteomes" id="UP001347796">
    <property type="component" value="Unassembled WGS sequence"/>
</dbReference>